<accession>A0A0S4IS28</accession>
<keyword evidence="2" id="KW-1185">Reference proteome</keyword>
<gene>
    <name evidence="1" type="ORF">BSAL_57455</name>
</gene>
<name>A0A0S4IS28_BODSA</name>
<protein>
    <submittedName>
        <fullName evidence="1">Uncharacterized protein</fullName>
    </submittedName>
</protein>
<proteinExistence type="predicted"/>
<sequence>MEWRFSALLTRRNVCSGIQKDVDSFHAAAARCMMEGRFPIL</sequence>
<dbReference type="Proteomes" id="UP000051952">
    <property type="component" value="Unassembled WGS sequence"/>
</dbReference>
<dbReference type="AlphaFoldDB" id="A0A0S4IS28"/>
<organism evidence="1 2">
    <name type="scientific">Bodo saltans</name>
    <name type="common">Flagellated protozoan</name>
    <dbReference type="NCBI Taxonomy" id="75058"/>
    <lineage>
        <taxon>Eukaryota</taxon>
        <taxon>Discoba</taxon>
        <taxon>Euglenozoa</taxon>
        <taxon>Kinetoplastea</taxon>
        <taxon>Metakinetoplastina</taxon>
        <taxon>Eubodonida</taxon>
        <taxon>Bodonidae</taxon>
        <taxon>Bodo</taxon>
    </lineage>
</organism>
<evidence type="ECO:0000313" key="1">
    <source>
        <dbReference type="EMBL" id="CUE92360.1"/>
    </source>
</evidence>
<reference evidence="2" key="1">
    <citation type="submission" date="2015-09" db="EMBL/GenBank/DDBJ databases">
        <authorList>
            <consortium name="Pathogen Informatics"/>
        </authorList>
    </citation>
    <scope>NUCLEOTIDE SEQUENCE [LARGE SCALE GENOMIC DNA]</scope>
    <source>
        <strain evidence="2">Lake Konstanz</strain>
    </source>
</reference>
<dbReference type="EMBL" id="CYKH01000212">
    <property type="protein sequence ID" value="CUE92360.1"/>
    <property type="molecule type" value="Genomic_DNA"/>
</dbReference>
<evidence type="ECO:0000313" key="2">
    <source>
        <dbReference type="Proteomes" id="UP000051952"/>
    </source>
</evidence>
<dbReference type="VEuPathDB" id="TriTrypDB:BSAL_57455"/>